<dbReference type="AlphaFoldDB" id="A0A0D2LMH8"/>
<dbReference type="SUPFAM" id="SSF51556">
    <property type="entry name" value="Metallo-dependent hydrolases"/>
    <property type="match status" value="1"/>
</dbReference>
<keyword evidence="8" id="KW-1185">Reference proteome</keyword>
<dbReference type="GO" id="GO:0046872">
    <property type="term" value="F:metal ion binding"/>
    <property type="evidence" value="ECO:0007669"/>
    <property type="project" value="UniProtKB-KW"/>
</dbReference>
<dbReference type="STRING" id="145388.A0A0D2LMH8"/>
<name>A0A0D2LMH8_9CHLO</name>
<dbReference type="RefSeq" id="XP_013906548.1">
    <property type="nucleotide sequence ID" value="XM_014051094.1"/>
</dbReference>
<keyword evidence="2" id="KW-0479">Metal-binding</keyword>
<dbReference type="GeneID" id="25726536"/>
<evidence type="ECO:0000256" key="4">
    <source>
        <dbReference type="ARBA" id="ARBA00022833"/>
    </source>
</evidence>
<evidence type="ECO:0000256" key="5">
    <source>
        <dbReference type="ARBA" id="ARBA00023080"/>
    </source>
</evidence>
<dbReference type="GO" id="GO:0000034">
    <property type="term" value="F:adenine deaminase activity"/>
    <property type="evidence" value="ECO:0007669"/>
    <property type="project" value="InterPro"/>
</dbReference>
<dbReference type="PANTHER" id="PTHR43114">
    <property type="entry name" value="ADENINE DEAMINASE"/>
    <property type="match status" value="1"/>
</dbReference>
<comment type="cofactor">
    <cofactor evidence="1">
        <name>Zn(2+)</name>
        <dbReference type="ChEBI" id="CHEBI:29105"/>
    </cofactor>
</comment>
<evidence type="ECO:0000256" key="2">
    <source>
        <dbReference type="ARBA" id="ARBA00022723"/>
    </source>
</evidence>
<dbReference type="InterPro" id="IPR032466">
    <property type="entry name" value="Metal_Hydrolase"/>
</dbReference>
<dbReference type="EMBL" id="KK100252">
    <property type="protein sequence ID" value="KIZ07529.1"/>
    <property type="molecule type" value="Genomic_DNA"/>
</dbReference>
<organism evidence="7 8">
    <name type="scientific">Monoraphidium neglectum</name>
    <dbReference type="NCBI Taxonomy" id="145388"/>
    <lineage>
        <taxon>Eukaryota</taxon>
        <taxon>Viridiplantae</taxon>
        <taxon>Chlorophyta</taxon>
        <taxon>core chlorophytes</taxon>
        <taxon>Chlorophyceae</taxon>
        <taxon>CS clade</taxon>
        <taxon>Sphaeropleales</taxon>
        <taxon>Selenastraceae</taxon>
        <taxon>Monoraphidium</taxon>
    </lineage>
</organism>
<accession>A0A0D2LMH8</accession>
<keyword evidence="3 7" id="KW-0378">Hydrolase</keyword>
<keyword evidence="4" id="KW-0862">Zinc</keyword>
<dbReference type="InterPro" id="IPR006330">
    <property type="entry name" value="Ado/ade_deaminase"/>
</dbReference>
<evidence type="ECO:0000256" key="3">
    <source>
        <dbReference type="ARBA" id="ARBA00022801"/>
    </source>
</evidence>
<evidence type="ECO:0000313" key="7">
    <source>
        <dbReference type="EMBL" id="KIZ07529.1"/>
    </source>
</evidence>
<keyword evidence="5" id="KW-0546">Nucleotide metabolism</keyword>
<dbReference type="GO" id="GO:0005829">
    <property type="term" value="C:cytosol"/>
    <property type="evidence" value="ECO:0007669"/>
    <property type="project" value="TreeGrafter"/>
</dbReference>
<evidence type="ECO:0000259" key="6">
    <source>
        <dbReference type="Pfam" id="PF00962"/>
    </source>
</evidence>
<evidence type="ECO:0000256" key="1">
    <source>
        <dbReference type="ARBA" id="ARBA00001947"/>
    </source>
</evidence>
<dbReference type="Gene3D" id="3.20.20.140">
    <property type="entry name" value="Metal-dependent hydrolases"/>
    <property type="match status" value="1"/>
</dbReference>
<dbReference type="InterPro" id="IPR028892">
    <property type="entry name" value="ADE"/>
</dbReference>
<evidence type="ECO:0000313" key="8">
    <source>
        <dbReference type="Proteomes" id="UP000054498"/>
    </source>
</evidence>
<dbReference type="KEGG" id="mng:MNEG_0418"/>
<reference evidence="7 8" key="1">
    <citation type="journal article" date="2013" name="BMC Genomics">
        <title>Reconstruction of the lipid metabolism for the microalga Monoraphidium neglectum from its genome sequence reveals characteristics suitable for biofuel production.</title>
        <authorList>
            <person name="Bogen C."/>
            <person name="Al-Dilaimi A."/>
            <person name="Albersmeier A."/>
            <person name="Wichmann J."/>
            <person name="Grundmann M."/>
            <person name="Rupp O."/>
            <person name="Lauersen K.J."/>
            <person name="Blifernez-Klassen O."/>
            <person name="Kalinowski J."/>
            <person name="Goesmann A."/>
            <person name="Mussgnug J.H."/>
            <person name="Kruse O."/>
        </authorList>
    </citation>
    <scope>NUCLEOTIDE SEQUENCE [LARGE SCALE GENOMIC DNA]</scope>
    <source>
        <strain evidence="7 8">SAG 48.87</strain>
    </source>
</reference>
<feature type="domain" description="Adenosine deaminase" evidence="6">
    <location>
        <begin position="45"/>
        <end position="349"/>
    </location>
</feature>
<dbReference type="Proteomes" id="UP000054498">
    <property type="component" value="Unassembled WGS sequence"/>
</dbReference>
<sequence length="351" mass="38219">MAYQQPLIMQADHVNTDISYNTSATGLKPGHVALSALQNLIQRLPKAELHLHIEGTLEVDMLFQLARRNGVQLPYADEAAARAARSNFTCLEDFIDLFTDVNVLRTERDFYELAAAYLRRAAAENVKHVEMQFDPQGHMIRGIPFATVYNGLSRAIQESPVDASLIFAFERSRSQLSAAKALMQAVPHLSGICAVGLAGPEVGNPPSNFKEVFGSARLLRLHKVAHAGEEGGPSYVREALSLLGAERIDHGIRSLEDPALVAAMVKSQVPITLCPLSNVRLQVYKGQLEDRIRQVLASGMRVTINSDDPAYFGSYVSGNYEWVAGIAGLGPDDLASLAANSFTSSFMPQVV</sequence>
<dbReference type="GO" id="GO:0006146">
    <property type="term" value="P:adenine catabolic process"/>
    <property type="evidence" value="ECO:0007669"/>
    <property type="project" value="InterPro"/>
</dbReference>
<protein>
    <submittedName>
        <fullName evidence="7">Adenosine deaminase</fullName>
        <ecNumber evidence="7">3.5.4.4</ecNumber>
    </submittedName>
</protein>
<dbReference type="NCBIfam" id="TIGR01430">
    <property type="entry name" value="aden_deam"/>
    <property type="match status" value="1"/>
</dbReference>
<dbReference type="GO" id="GO:0043103">
    <property type="term" value="P:hypoxanthine salvage"/>
    <property type="evidence" value="ECO:0007669"/>
    <property type="project" value="TreeGrafter"/>
</dbReference>
<dbReference type="InterPro" id="IPR001365">
    <property type="entry name" value="A_deaminase_dom"/>
</dbReference>
<dbReference type="EC" id="3.5.4.4" evidence="7"/>
<dbReference type="PANTHER" id="PTHR43114:SF6">
    <property type="entry name" value="ADENINE DEAMINASE"/>
    <property type="match status" value="1"/>
</dbReference>
<dbReference type="Pfam" id="PF00962">
    <property type="entry name" value="A_deaminase"/>
    <property type="match status" value="1"/>
</dbReference>
<dbReference type="OrthoDB" id="272271at2759"/>
<gene>
    <name evidence="7" type="ORF">MNEG_0418</name>
</gene>
<proteinExistence type="inferred from homology"/>
<dbReference type="HAMAP" id="MF_01962">
    <property type="entry name" value="Adenine_deaminase"/>
    <property type="match status" value="1"/>
</dbReference>
<dbReference type="GO" id="GO:0009117">
    <property type="term" value="P:nucleotide metabolic process"/>
    <property type="evidence" value="ECO:0007669"/>
    <property type="project" value="UniProtKB-KW"/>
</dbReference>